<comment type="caution">
    <text evidence="2">The sequence shown here is derived from an EMBL/GenBank/DDBJ whole genome shotgun (WGS) entry which is preliminary data.</text>
</comment>
<protein>
    <submittedName>
        <fullName evidence="2">Glutaredoxin domain-containing protein</fullName>
    </submittedName>
</protein>
<dbReference type="EMBL" id="JBHSWJ010000002">
    <property type="protein sequence ID" value="MFC6713266.1"/>
    <property type="molecule type" value="Genomic_DNA"/>
</dbReference>
<dbReference type="PROSITE" id="PS51354">
    <property type="entry name" value="GLUTAREDOXIN_2"/>
    <property type="match status" value="1"/>
</dbReference>
<reference evidence="3" key="1">
    <citation type="journal article" date="2019" name="Int. J. Syst. Evol. Microbiol.">
        <title>The Global Catalogue of Microorganisms (GCM) 10K type strain sequencing project: providing services to taxonomists for standard genome sequencing and annotation.</title>
        <authorList>
            <consortium name="The Broad Institute Genomics Platform"/>
            <consortium name="The Broad Institute Genome Sequencing Center for Infectious Disease"/>
            <person name="Wu L."/>
            <person name="Ma J."/>
        </authorList>
    </citation>
    <scope>NUCLEOTIDE SEQUENCE [LARGE SCALE GENOMIC DNA]</scope>
    <source>
        <strain evidence="3">NBRC 106593</strain>
    </source>
</reference>
<sequence>MSDVTIYWRPGCGFCARLEDTISAVRERATWRNIWEDDEAAAFVRSVNNGNEVVPTVVVDGQAHTNPDPGLVLAALADS</sequence>
<dbReference type="Gene3D" id="3.40.30.10">
    <property type="entry name" value="Glutaredoxin"/>
    <property type="match status" value="1"/>
</dbReference>
<evidence type="ECO:0000259" key="1">
    <source>
        <dbReference type="Pfam" id="PF00462"/>
    </source>
</evidence>
<organism evidence="2 3">
    <name type="scientific">Branchiibius cervicis</name>
    <dbReference type="NCBI Taxonomy" id="908252"/>
    <lineage>
        <taxon>Bacteria</taxon>
        <taxon>Bacillati</taxon>
        <taxon>Actinomycetota</taxon>
        <taxon>Actinomycetes</taxon>
        <taxon>Micrococcales</taxon>
        <taxon>Dermacoccaceae</taxon>
        <taxon>Branchiibius</taxon>
    </lineage>
</organism>
<dbReference type="SUPFAM" id="SSF52833">
    <property type="entry name" value="Thioredoxin-like"/>
    <property type="match status" value="1"/>
</dbReference>
<dbReference type="RefSeq" id="WP_377820899.1">
    <property type="nucleotide sequence ID" value="NZ_JBHSWJ010000002.1"/>
</dbReference>
<dbReference type="InterPro" id="IPR002109">
    <property type="entry name" value="Glutaredoxin"/>
</dbReference>
<accession>A0ABW2AQR0</accession>
<keyword evidence="3" id="KW-1185">Reference proteome</keyword>
<name>A0ABW2AQR0_9MICO</name>
<evidence type="ECO:0000313" key="2">
    <source>
        <dbReference type="EMBL" id="MFC6713266.1"/>
    </source>
</evidence>
<dbReference type="Proteomes" id="UP001596356">
    <property type="component" value="Unassembled WGS sequence"/>
</dbReference>
<gene>
    <name evidence="2" type="ORF">ACFQBT_05160</name>
</gene>
<dbReference type="InterPro" id="IPR036249">
    <property type="entry name" value="Thioredoxin-like_sf"/>
</dbReference>
<evidence type="ECO:0000313" key="3">
    <source>
        <dbReference type="Proteomes" id="UP001596356"/>
    </source>
</evidence>
<dbReference type="Pfam" id="PF00462">
    <property type="entry name" value="Glutaredoxin"/>
    <property type="match status" value="1"/>
</dbReference>
<feature type="domain" description="Glutaredoxin" evidence="1">
    <location>
        <begin position="4"/>
        <end position="62"/>
    </location>
</feature>
<proteinExistence type="predicted"/>